<gene>
    <name evidence="1" type="ORF">CSW64_16740</name>
</gene>
<accession>A0A2D2B0Z2</accession>
<name>A0A2D2B0Z2_9CAUL</name>
<dbReference type="RefSeq" id="WP_099623168.1">
    <property type="nucleotide sequence ID" value="NZ_CP024201.1"/>
</dbReference>
<evidence type="ECO:0000313" key="2">
    <source>
        <dbReference type="Proteomes" id="UP000228945"/>
    </source>
</evidence>
<sequence length="181" mass="20017">MVHPNTERLTEYWRAQRGDALAPRRADIDPMAFHTLLPQAIIVGRSNQGRFPFRLVGGLVSDLHRQDLRGRCLLELWRAGDRWRLKSALEIARRRPEPVVIHADALIDGAVPLPLEILLAPLTGPSGEIDRFLGLYQPLGSVGQMQGRPIRDLAMVAITGGGEGDEARALRLASLDGRRIA</sequence>
<protein>
    <submittedName>
        <fullName evidence="1">PAS domain-containing protein</fullName>
    </submittedName>
</protein>
<dbReference type="OrthoDB" id="8478628at2"/>
<organism evidence="1 2">
    <name type="scientific">Caulobacter mirabilis</name>
    <dbReference type="NCBI Taxonomy" id="69666"/>
    <lineage>
        <taxon>Bacteria</taxon>
        <taxon>Pseudomonadati</taxon>
        <taxon>Pseudomonadota</taxon>
        <taxon>Alphaproteobacteria</taxon>
        <taxon>Caulobacterales</taxon>
        <taxon>Caulobacteraceae</taxon>
        <taxon>Caulobacter</taxon>
    </lineage>
</organism>
<evidence type="ECO:0000313" key="1">
    <source>
        <dbReference type="EMBL" id="ATQ43920.1"/>
    </source>
</evidence>
<dbReference type="Proteomes" id="UP000228945">
    <property type="component" value="Chromosome"/>
</dbReference>
<keyword evidence="2" id="KW-1185">Reference proteome</keyword>
<dbReference type="AlphaFoldDB" id="A0A2D2B0Z2"/>
<dbReference type="InterPro" id="IPR009922">
    <property type="entry name" value="DUF1457"/>
</dbReference>
<dbReference type="KEGG" id="cmb:CSW64_16740"/>
<dbReference type="Pfam" id="PF07310">
    <property type="entry name" value="PAS_5"/>
    <property type="match status" value="1"/>
</dbReference>
<dbReference type="PIRSF" id="PIRSF031878">
    <property type="entry name" value="UCP031878"/>
    <property type="match status" value="1"/>
</dbReference>
<reference evidence="1 2" key="1">
    <citation type="submission" date="2017-10" db="EMBL/GenBank/DDBJ databases">
        <title>Genome sequence of Caulobacter mirabilis FWC38.</title>
        <authorList>
            <person name="Fiebig A."/>
            <person name="Crosson S."/>
        </authorList>
    </citation>
    <scope>NUCLEOTIDE SEQUENCE [LARGE SCALE GENOMIC DNA]</scope>
    <source>
        <strain evidence="1 2">FWC 38</strain>
    </source>
</reference>
<proteinExistence type="predicted"/>
<dbReference type="EMBL" id="CP024201">
    <property type="protein sequence ID" value="ATQ43920.1"/>
    <property type="molecule type" value="Genomic_DNA"/>
</dbReference>